<reference evidence="2" key="2">
    <citation type="submission" date="2021-03" db="UniProtKB">
        <authorList>
            <consortium name="Ensembl"/>
        </authorList>
    </citation>
    <scope>IDENTIFICATION</scope>
</reference>
<evidence type="ECO:0000313" key="2">
    <source>
        <dbReference type="Ensembl" id="ENSXETP00000111116"/>
    </source>
</evidence>
<dbReference type="GeneTree" id="ENSGT00940000163630"/>
<proteinExistence type="predicted"/>
<dbReference type="GO" id="GO:0003824">
    <property type="term" value="F:catalytic activity"/>
    <property type="evidence" value="ECO:0007669"/>
    <property type="project" value="InterPro"/>
</dbReference>
<name>A0A803JSY9_XENTR</name>
<dbReference type="SUPFAM" id="SSF56219">
    <property type="entry name" value="DNase I-like"/>
    <property type="match status" value="1"/>
</dbReference>
<dbReference type="InParanoid" id="A0A803JSY9"/>
<dbReference type="Gene3D" id="3.60.10.10">
    <property type="entry name" value="Endonuclease/exonuclease/phosphatase"/>
    <property type="match status" value="1"/>
</dbReference>
<dbReference type="SUPFAM" id="SSF56672">
    <property type="entry name" value="DNA/RNA polymerases"/>
    <property type="match status" value="1"/>
</dbReference>
<dbReference type="CDD" id="cd01650">
    <property type="entry name" value="RT_nLTR_like"/>
    <property type="match status" value="1"/>
</dbReference>
<evidence type="ECO:0000259" key="1">
    <source>
        <dbReference type="PROSITE" id="PS50878"/>
    </source>
</evidence>
<reference evidence="2" key="1">
    <citation type="journal article" date="2010" name="Science">
        <title>The genome of the Western clawed frog Xenopus tropicalis.</title>
        <authorList>
            <person name="Hellsten U."/>
            <person name="Harland R.M."/>
            <person name="Gilchrist M.J."/>
            <person name="Hendrix D."/>
            <person name="Jurka J."/>
            <person name="Kapitonov V."/>
            <person name="Ovcharenko I."/>
            <person name="Putnam N.H."/>
            <person name="Shu S."/>
            <person name="Taher L."/>
            <person name="Blitz I.L."/>
            <person name="Blumberg B."/>
            <person name="Dichmann D.S."/>
            <person name="Dubchak I."/>
            <person name="Amaya E."/>
            <person name="Detter J.C."/>
            <person name="Fletcher R."/>
            <person name="Gerhard D.S."/>
            <person name="Goodstein D."/>
            <person name="Graves T."/>
            <person name="Grigoriev I.V."/>
            <person name="Grimwood J."/>
            <person name="Kawashima T."/>
            <person name="Lindquist E."/>
            <person name="Lucas S.M."/>
            <person name="Mead P.E."/>
            <person name="Mitros T."/>
            <person name="Ogino H."/>
            <person name="Ohta Y."/>
            <person name="Poliakov A.V."/>
            <person name="Pollet N."/>
            <person name="Robert J."/>
            <person name="Salamov A."/>
            <person name="Sater A.K."/>
            <person name="Schmutz J."/>
            <person name="Terry A."/>
            <person name="Vize P.D."/>
            <person name="Warren W.C."/>
            <person name="Wells D."/>
            <person name="Wills A."/>
            <person name="Wilson R.K."/>
            <person name="Zimmerman L.B."/>
            <person name="Zorn A.M."/>
            <person name="Grainger R."/>
            <person name="Grammer T."/>
            <person name="Khokha M.K."/>
            <person name="Richardson P.M."/>
            <person name="Rokhsar D.S."/>
        </authorList>
    </citation>
    <scope>NUCLEOTIDE SEQUENCE [LARGE SCALE GENOMIC DNA]</scope>
    <source>
        <strain evidence="2">Nigerian</strain>
    </source>
</reference>
<dbReference type="PROSITE" id="PS50878">
    <property type="entry name" value="RT_POL"/>
    <property type="match status" value="1"/>
</dbReference>
<dbReference type="Pfam" id="PF00078">
    <property type="entry name" value="RVT_1"/>
    <property type="match status" value="1"/>
</dbReference>
<accession>A0A803JSY9</accession>
<dbReference type="CDD" id="cd09076">
    <property type="entry name" value="L1-EN"/>
    <property type="match status" value="1"/>
</dbReference>
<dbReference type="Pfam" id="PF03372">
    <property type="entry name" value="Exo_endo_phos"/>
    <property type="match status" value="1"/>
</dbReference>
<dbReference type="InterPro" id="IPR043502">
    <property type="entry name" value="DNA/RNA_pol_sf"/>
</dbReference>
<dbReference type="InterPro" id="IPR005135">
    <property type="entry name" value="Endo/exonuclease/phosphatase"/>
</dbReference>
<dbReference type="AlphaFoldDB" id="A0A803JSY9"/>
<organism evidence="2">
    <name type="scientific">Xenopus tropicalis</name>
    <name type="common">Western clawed frog</name>
    <name type="synonym">Silurana tropicalis</name>
    <dbReference type="NCBI Taxonomy" id="8364"/>
    <lineage>
        <taxon>Eukaryota</taxon>
        <taxon>Metazoa</taxon>
        <taxon>Chordata</taxon>
        <taxon>Craniata</taxon>
        <taxon>Vertebrata</taxon>
        <taxon>Euteleostomi</taxon>
        <taxon>Amphibia</taxon>
        <taxon>Batrachia</taxon>
        <taxon>Anura</taxon>
        <taxon>Pipoidea</taxon>
        <taxon>Pipidae</taxon>
        <taxon>Xenopodinae</taxon>
        <taxon>Xenopus</taxon>
        <taxon>Silurana</taxon>
    </lineage>
</organism>
<protein>
    <recommendedName>
        <fullName evidence="1">Reverse transcriptase domain-containing protein</fullName>
    </recommendedName>
</protein>
<dbReference type="PANTHER" id="PTHR31635">
    <property type="entry name" value="REVERSE TRANSCRIPTASE DOMAIN-CONTAINING PROTEIN-RELATED"/>
    <property type="match status" value="1"/>
</dbReference>
<sequence length="1172" mass="133350">MTSISLCSWNVRGLNSKYKRAQLFTYVKKCSPTILLLQETHLVGSKILALKKPWVAHHFHSPFSSHARGVAILVRKNVMYETLHVCLDVQGRYVILQCKINSTPITIVNLYNPPPGSPDVLTTTISRIANLPPAPLYIMGDFNALLHPNLDKLNSVNHTPTALANRAINVNLTEIWRWKYPNTIQYSCHSATHKTLSRIDFAFASPDALALVEDITYLPRAFSDHSPLMLQLKIGQIPSSKMWRLSPLWLANDMVKERNAGEYKEFWENNNGTASISVCWETSKAVARGNLINAITAARNTTKQICKEAENQFNIAEQAHVTNPNAENHANLTKAQQQLELTYTTLTNKKLLYTAQRIFDQGEKNGKTLAYLAATTNSVTVIPRAVSEAGNVVTKPQDIMQVFYEYYATLYQSKTTQSAQTIADYLAKLPIPKFDRQQANYLNNPITKQEIIDAIQALPSNKTPGPDGLPPEWYRSIIDDVAPQLLTMYEEAFNTQQLPPSVYSALIILILKSGKNPEQCSSYRPISLMNTDGKILAKILANRLIKIITAIIHPDQSGFMPNKSTTCNLRRLYTNLQIAHENSGSRIIVSLDSAKAFDTVEWPYLWETLKAFGCGPNFITWIKILYKAPQAQIRVNNLISPPFSLHRGTRQGCPLSPLLFAMAIEPLAIAIRHSTNISGFRLRNIEERIALYADDILLFLADPHHSLQEILKIVQEFGSYSGLRVNWDKSQIMPVDTIPPVDRPTTNQLTWADEIKYLGIIISPLCSLFQEQNLEPLYTNFISATVTWQKLPLTLWGRINLFKMIFLPKFLYFLRNAPTTIPKKFFSKINGTISSFLWAGKQPRFSWKSLTAPLGKGGLQLPDMYLYHIAAQLSHIHPWFLPDAEDPNMALIATILGSLEAMTHCPLRRLCDSNPLPPVLLATYQSWQTARKLTKSTPYLLAPHTPLWGNSHFMHFRNLEDFIYWPKMAIKTLGQILQNDTLMSLPQLLEQLPNLKIEQFRYMQLRHAFKAQFGSYQIKYQNYPIDSILRNSNPKKLVSNLYNILQDTIKSPFERALVKWRQSAPTITDEQWEEATDSGYIPHILAIEFCIFGVMDEVIPLNKTRILCRSLLFYAKKNIILNWLKPTTPTISQWLNLVNKMLPMIKLTYEARGIPDKFDRVWGTWVDIYPTV</sequence>
<dbReference type="PANTHER" id="PTHR31635:SF196">
    <property type="entry name" value="REVERSE TRANSCRIPTASE DOMAIN-CONTAINING PROTEIN-RELATED"/>
    <property type="match status" value="1"/>
</dbReference>
<dbReference type="Ensembl" id="ENSXETT00000119125">
    <property type="protein sequence ID" value="ENSXETP00000111116"/>
    <property type="gene ID" value="ENSXETG00000042974"/>
</dbReference>
<feature type="domain" description="Reverse transcriptase" evidence="1">
    <location>
        <begin position="491"/>
        <end position="762"/>
    </location>
</feature>
<dbReference type="InterPro" id="IPR036691">
    <property type="entry name" value="Endo/exonu/phosph_ase_sf"/>
</dbReference>
<dbReference type="InterPro" id="IPR000477">
    <property type="entry name" value="RT_dom"/>
</dbReference>